<accession>A0A9W6RCE3</accession>
<dbReference type="RefSeq" id="WP_285618501.1">
    <property type="nucleotide sequence ID" value="NZ_BSTJ01000001.1"/>
</dbReference>
<dbReference type="InterPro" id="IPR008271">
    <property type="entry name" value="Ser/Thr_kinase_AS"/>
</dbReference>
<dbReference type="PANTHER" id="PTHR24361">
    <property type="entry name" value="MITOGEN-ACTIVATED KINASE KINASE KINASE"/>
    <property type="match status" value="1"/>
</dbReference>
<feature type="domain" description="Protein kinase" evidence="1">
    <location>
        <begin position="9"/>
        <end position="258"/>
    </location>
</feature>
<dbReference type="InterPro" id="IPR053235">
    <property type="entry name" value="Ser_Thr_kinase"/>
</dbReference>
<dbReference type="PROSITE" id="PS50011">
    <property type="entry name" value="PROTEIN_KINASE_DOM"/>
    <property type="match status" value="1"/>
</dbReference>
<gene>
    <name evidence="2" type="ORF">Airi01_015080</name>
</gene>
<dbReference type="CDD" id="cd14014">
    <property type="entry name" value="STKc_PknB_like"/>
    <property type="match status" value="1"/>
</dbReference>
<dbReference type="SUPFAM" id="SSF56112">
    <property type="entry name" value="Protein kinase-like (PK-like)"/>
    <property type="match status" value="1"/>
</dbReference>
<comment type="caution">
    <text evidence="2">The sequence shown here is derived from an EMBL/GenBank/DDBJ whole genome shotgun (WGS) entry which is preliminary data.</text>
</comment>
<dbReference type="EMBL" id="BSTJ01000001">
    <property type="protein sequence ID" value="GLY73241.1"/>
    <property type="molecule type" value="Genomic_DNA"/>
</dbReference>
<dbReference type="Pfam" id="PF00069">
    <property type="entry name" value="Pkinase"/>
    <property type="match status" value="1"/>
</dbReference>
<dbReference type="GO" id="GO:0005737">
    <property type="term" value="C:cytoplasm"/>
    <property type="evidence" value="ECO:0007669"/>
    <property type="project" value="TreeGrafter"/>
</dbReference>
<dbReference type="InterPro" id="IPR000719">
    <property type="entry name" value="Prot_kinase_dom"/>
</dbReference>
<name>A0A9W6RCE3_9ACTN</name>
<dbReference type="AlphaFoldDB" id="A0A9W6RCE3"/>
<proteinExistence type="predicted"/>
<dbReference type="PROSITE" id="PS00108">
    <property type="entry name" value="PROTEIN_KINASE_ST"/>
    <property type="match status" value="1"/>
</dbReference>
<dbReference type="InterPro" id="IPR011009">
    <property type="entry name" value="Kinase-like_dom_sf"/>
</dbReference>
<dbReference type="Gene3D" id="1.10.510.10">
    <property type="entry name" value="Transferase(Phosphotransferase) domain 1"/>
    <property type="match status" value="1"/>
</dbReference>
<evidence type="ECO:0000313" key="2">
    <source>
        <dbReference type="EMBL" id="GLY73241.1"/>
    </source>
</evidence>
<protein>
    <recommendedName>
        <fullName evidence="1">Protein kinase domain-containing protein</fullName>
    </recommendedName>
</protein>
<dbReference type="Proteomes" id="UP001165135">
    <property type="component" value="Unassembled WGS sequence"/>
</dbReference>
<dbReference type="GO" id="GO:0005524">
    <property type="term" value="F:ATP binding"/>
    <property type="evidence" value="ECO:0007669"/>
    <property type="project" value="InterPro"/>
</dbReference>
<reference evidence="2" key="1">
    <citation type="submission" date="2023-03" db="EMBL/GenBank/DDBJ databases">
        <title>Actinoallomurus iriomotensis NBRC 103681.</title>
        <authorList>
            <person name="Ichikawa N."/>
            <person name="Sato H."/>
            <person name="Tonouchi N."/>
        </authorList>
    </citation>
    <scope>NUCLEOTIDE SEQUENCE</scope>
    <source>
        <strain evidence="2">NBRC 103681</strain>
    </source>
</reference>
<evidence type="ECO:0000259" key="1">
    <source>
        <dbReference type="PROSITE" id="PS50011"/>
    </source>
</evidence>
<sequence>MSRWQADGFEELRELGAGAQGRVVLARRVATGELVAIKYLAPELLHDTRHRAMFRDEVNMLARVADPHVAGLREYVETPQGAAIVLEAVDGVALRDVLSHNPGPLTPEAALAVLKGSLLGLAAAHAVNVVHRDYKPANVLVTADGNSKLIDFGIAVLAGERTFAGTPSYMAPEQWNRAPATPAADVYAATCVFFECVTGTPPYAPGDTTTLRHMHEAAPIPAQAVPEPLRPLVAHGMAKNPAHRPPGARQFVDLLERLATDAYGPDWERRGWIALGAAAAVLAAAFPAALLGMTSGFSGLAHGAAELAGKAGAKGLFGKATGIKVGGGVVATAVAATTIYLVWPTPQVGGTASGSVHMSLTRPAAFMPYGDATAADSPVLDYGFTVSPARVRPGLPVHVTERTTTVSPGPPDKRATAPRCYDRLIARARRAHVRSFSYLVIPGNQREDNDYVSFYPASADGRLPTGRSVDVHVKIGKDLPHDEHYDANRCALVGHLTVTFGFTVPKDGRLRPGDYSFSPMGPPRITGIDSSLNGEDRQVAPDTAGAQARGTLPKVTIF</sequence>
<evidence type="ECO:0000313" key="3">
    <source>
        <dbReference type="Proteomes" id="UP001165135"/>
    </source>
</evidence>
<dbReference type="GO" id="GO:0004672">
    <property type="term" value="F:protein kinase activity"/>
    <property type="evidence" value="ECO:0007669"/>
    <property type="project" value="InterPro"/>
</dbReference>
<organism evidence="2 3">
    <name type="scientific">Actinoallomurus iriomotensis</name>
    <dbReference type="NCBI Taxonomy" id="478107"/>
    <lineage>
        <taxon>Bacteria</taxon>
        <taxon>Bacillati</taxon>
        <taxon>Actinomycetota</taxon>
        <taxon>Actinomycetes</taxon>
        <taxon>Streptosporangiales</taxon>
        <taxon>Thermomonosporaceae</taxon>
        <taxon>Actinoallomurus</taxon>
    </lineage>
</organism>
<dbReference type="PANTHER" id="PTHR24361:SF678">
    <property type="entry name" value="SPORULATION-SPECIFIC PROTEIN 1"/>
    <property type="match status" value="1"/>
</dbReference>